<dbReference type="VEuPathDB" id="TriTrypDB:TcIL3000_1_990"/>
<protein>
    <submittedName>
        <fullName evidence="2">Uncharacterized protein</fullName>
    </submittedName>
</protein>
<proteinExistence type="predicted"/>
<organism evidence="2">
    <name type="scientific">Trypanosoma congolense (strain IL3000)</name>
    <dbReference type="NCBI Taxonomy" id="1068625"/>
    <lineage>
        <taxon>Eukaryota</taxon>
        <taxon>Discoba</taxon>
        <taxon>Euglenozoa</taxon>
        <taxon>Kinetoplastea</taxon>
        <taxon>Metakinetoplastina</taxon>
        <taxon>Trypanosomatida</taxon>
        <taxon>Trypanosomatidae</taxon>
        <taxon>Trypanosoma</taxon>
        <taxon>Nannomonas</taxon>
    </lineage>
</organism>
<reference evidence="2" key="1">
    <citation type="journal article" date="2012" name="Proc. Natl. Acad. Sci. U.S.A.">
        <title>Antigenic diversity is generated by distinct evolutionary mechanisms in African trypanosome species.</title>
        <authorList>
            <person name="Jackson A.P."/>
            <person name="Berry A."/>
            <person name="Aslett M."/>
            <person name="Allison H.C."/>
            <person name="Burton P."/>
            <person name="Vavrova-Anderson J."/>
            <person name="Brown R."/>
            <person name="Browne H."/>
            <person name="Corton N."/>
            <person name="Hauser H."/>
            <person name="Gamble J."/>
            <person name="Gilderthorp R."/>
            <person name="Marcello L."/>
            <person name="McQuillan J."/>
            <person name="Otto T.D."/>
            <person name="Quail M.A."/>
            <person name="Sanders M.J."/>
            <person name="van Tonder A."/>
            <person name="Ginger M.L."/>
            <person name="Field M.C."/>
            <person name="Barry J.D."/>
            <person name="Hertz-Fowler C."/>
            <person name="Berriman M."/>
        </authorList>
    </citation>
    <scope>NUCLEOTIDE SEQUENCE</scope>
    <source>
        <strain evidence="2">IL3000</strain>
    </source>
</reference>
<evidence type="ECO:0000313" key="2">
    <source>
        <dbReference type="EMBL" id="CCC89331.1"/>
    </source>
</evidence>
<sequence>MRFLVIDGDGSTSAHELPQSQLMLHSFQGTDEDSDTVRAMVHSSTLVGLCQHLLETSILPARVAPDLSVMALALLHENFAVSRNSIRLVTPKRMAMQLFSVDDLLEPGKLVIFVSRWESLASAAVIVPKSGQRPQRDLSNSGRARLEDHNKNSRGNREPPLSRLAAFPGRGLETATKIAYTETHFHSVHPATLHDLDLLNRLLLAGTIRLDPKVETYLCSVCGCLPRQTLTTSCCGAVMCAMCIPLISTTTSGMSTVREKYMCAVCREFPFTSHVTHPNRDAEIMRLVRELRVLHHPQFVAASATTVHCGPNEPRHQPIPIMMRNMGMVPTKHDVANATAPVLGSIFQNQ</sequence>
<dbReference type="EMBL" id="HE575314">
    <property type="protein sequence ID" value="CCC89331.1"/>
    <property type="molecule type" value="Genomic_DNA"/>
</dbReference>
<accession>G0UIY1</accession>
<name>G0UIY1_TRYCI</name>
<evidence type="ECO:0000256" key="1">
    <source>
        <dbReference type="SAM" id="MobiDB-lite"/>
    </source>
</evidence>
<gene>
    <name evidence="2" type="ORF">TCIL3000_1_990</name>
</gene>
<feature type="compositionally biased region" description="Basic and acidic residues" evidence="1">
    <location>
        <begin position="144"/>
        <end position="157"/>
    </location>
</feature>
<dbReference type="AlphaFoldDB" id="G0UIY1"/>
<feature type="region of interest" description="Disordered" evidence="1">
    <location>
        <begin position="131"/>
        <end position="163"/>
    </location>
</feature>